<accession>A0ABT1NYM2</accession>
<keyword evidence="4" id="KW-1185">Reference proteome</keyword>
<name>A0ABT1NYM2_9GAMM</name>
<keyword evidence="2" id="KW-0472">Membrane</keyword>
<protein>
    <submittedName>
        <fullName evidence="3">DUF898 domain-containing protein</fullName>
    </submittedName>
</protein>
<dbReference type="RefSeq" id="WP_255873796.1">
    <property type="nucleotide sequence ID" value="NZ_JACASI010000015.1"/>
</dbReference>
<feature type="compositionally biased region" description="Low complexity" evidence="1">
    <location>
        <begin position="94"/>
        <end position="111"/>
    </location>
</feature>
<keyword evidence="2" id="KW-1133">Transmembrane helix</keyword>
<feature type="transmembrane region" description="Helical" evidence="2">
    <location>
        <begin position="225"/>
        <end position="246"/>
    </location>
</feature>
<reference evidence="3" key="1">
    <citation type="thesis" date="2020" institute="Technische Universitat Dresden" country="Dresden, Germany">
        <title>The Agarolytic System of Microbulbifer elongatus PORT2, Isolated from Batu Karas, Pangandaran West Java Indonesia.</title>
        <authorList>
            <person name="Anggraeni S.R."/>
        </authorList>
    </citation>
    <scope>NUCLEOTIDE SEQUENCE</scope>
    <source>
        <strain evidence="3">PORT2</strain>
    </source>
</reference>
<dbReference type="Pfam" id="PF05987">
    <property type="entry name" value="DUF898"/>
    <property type="match status" value="1"/>
</dbReference>
<dbReference type="Proteomes" id="UP001205566">
    <property type="component" value="Unassembled WGS sequence"/>
</dbReference>
<sequence>MNDKYDIEITGEAVGGKSQQEAIAALARYAGISEERAQQMFAGAPTVVKRDIPEDLAERYERKLADLGIGARRAVANVHEEALALEPVEAGADAPDAAAAEHSSASGSPAADTPAAQAGQVPPTGGSSGGETERKRHIGFVFSGNGYEYFKIWIVNILLTIVTLGLYAPWAKVRNAQYFYGNTSLDNASFAFTADPKKMLIGRLIALGLLVAFMAIYNVSPVAGLFLSLGLIFVFPWVLNRTFAFYARNSTYRNIRFRFVGRYTDALINFLGWPILAALSFGLLSPFMIFKQKQYVIDNHRYGNKSFAFRAKVGDFYGLVFIAIGIGLAGLIAGSLVGVVLALIYTPLGILSGVAALAGYAVGILYFVTNMQNIIFNNTSLADNDFKARYQMKSYGLLMVTNFLMTIVTLGLFIPWAKVRVAHYAAEHTALNVTQDLDKFAAISQPDESAFGEEFGDVFDMEVGI</sequence>
<dbReference type="InterPro" id="IPR010295">
    <property type="entry name" value="DUF898"/>
</dbReference>
<evidence type="ECO:0000256" key="1">
    <source>
        <dbReference type="SAM" id="MobiDB-lite"/>
    </source>
</evidence>
<feature type="transmembrane region" description="Helical" evidence="2">
    <location>
        <begin position="395"/>
        <end position="414"/>
    </location>
</feature>
<keyword evidence="2" id="KW-0812">Transmembrane</keyword>
<organism evidence="3 4">
    <name type="scientific">Microbulbifer elongatus</name>
    <dbReference type="NCBI Taxonomy" id="86173"/>
    <lineage>
        <taxon>Bacteria</taxon>
        <taxon>Pseudomonadati</taxon>
        <taxon>Pseudomonadota</taxon>
        <taxon>Gammaproteobacteria</taxon>
        <taxon>Cellvibrionales</taxon>
        <taxon>Microbulbiferaceae</taxon>
        <taxon>Microbulbifer</taxon>
    </lineage>
</organism>
<proteinExistence type="predicted"/>
<evidence type="ECO:0000313" key="4">
    <source>
        <dbReference type="Proteomes" id="UP001205566"/>
    </source>
</evidence>
<feature type="transmembrane region" description="Helical" evidence="2">
    <location>
        <begin position="150"/>
        <end position="170"/>
    </location>
</feature>
<feature type="transmembrane region" description="Helical" evidence="2">
    <location>
        <begin position="200"/>
        <end position="219"/>
    </location>
</feature>
<dbReference type="EMBL" id="JACASI010000015">
    <property type="protein sequence ID" value="MCQ3828980.1"/>
    <property type="molecule type" value="Genomic_DNA"/>
</dbReference>
<feature type="region of interest" description="Disordered" evidence="1">
    <location>
        <begin position="94"/>
        <end position="132"/>
    </location>
</feature>
<comment type="caution">
    <text evidence="3">The sequence shown here is derived from an EMBL/GenBank/DDBJ whole genome shotgun (WGS) entry which is preliminary data.</text>
</comment>
<feature type="transmembrane region" description="Helical" evidence="2">
    <location>
        <begin position="348"/>
        <end position="368"/>
    </location>
</feature>
<gene>
    <name evidence="3" type="ORF">HXX02_05955</name>
</gene>
<evidence type="ECO:0000313" key="3">
    <source>
        <dbReference type="EMBL" id="MCQ3828980.1"/>
    </source>
</evidence>
<evidence type="ECO:0000256" key="2">
    <source>
        <dbReference type="SAM" id="Phobius"/>
    </source>
</evidence>
<feature type="transmembrane region" description="Helical" evidence="2">
    <location>
        <begin position="267"/>
        <end position="290"/>
    </location>
</feature>
<feature type="transmembrane region" description="Helical" evidence="2">
    <location>
        <begin position="316"/>
        <end position="341"/>
    </location>
</feature>